<comment type="similarity">
    <text evidence="1">Belongs to the short-chain dehydrogenases/reductases (SDR) family.</text>
</comment>
<protein>
    <submittedName>
        <fullName evidence="3">15732_t:CDS:1</fullName>
    </submittedName>
</protein>
<dbReference type="InterPro" id="IPR036291">
    <property type="entry name" value="NAD(P)-bd_dom_sf"/>
</dbReference>
<evidence type="ECO:0000256" key="2">
    <source>
        <dbReference type="ARBA" id="ARBA00023002"/>
    </source>
</evidence>
<dbReference type="AlphaFoldDB" id="A0A9N8VKS9"/>
<accession>A0A9N8VKS9</accession>
<keyword evidence="4" id="KW-1185">Reference proteome</keyword>
<dbReference type="PRINTS" id="PR00080">
    <property type="entry name" value="SDRFAMILY"/>
</dbReference>
<dbReference type="GO" id="GO:0016491">
    <property type="term" value="F:oxidoreductase activity"/>
    <property type="evidence" value="ECO:0007669"/>
    <property type="project" value="UniProtKB-KW"/>
</dbReference>
<evidence type="ECO:0000256" key="1">
    <source>
        <dbReference type="ARBA" id="ARBA00006484"/>
    </source>
</evidence>
<reference evidence="3" key="1">
    <citation type="submission" date="2021-06" db="EMBL/GenBank/DDBJ databases">
        <authorList>
            <person name="Kallberg Y."/>
            <person name="Tangrot J."/>
            <person name="Rosling A."/>
        </authorList>
    </citation>
    <scope>NUCLEOTIDE SEQUENCE</scope>
    <source>
        <strain evidence="3">CL551</strain>
    </source>
</reference>
<evidence type="ECO:0000313" key="4">
    <source>
        <dbReference type="Proteomes" id="UP000789342"/>
    </source>
</evidence>
<keyword evidence="2" id="KW-0560">Oxidoreductase</keyword>
<dbReference type="InterPro" id="IPR002347">
    <property type="entry name" value="SDR_fam"/>
</dbReference>
<dbReference type="OrthoDB" id="4131217at2759"/>
<organism evidence="3 4">
    <name type="scientific">Acaulospora morrowiae</name>
    <dbReference type="NCBI Taxonomy" id="94023"/>
    <lineage>
        <taxon>Eukaryota</taxon>
        <taxon>Fungi</taxon>
        <taxon>Fungi incertae sedis</taxon>
        <taxon>Mucoromycota</taxon>
        <taxon>Glomeromycotina</taxon>
        <taxon>Glomeromycetes</taxon>
        <taxon>Diversisporales</taxon>
        <taxon>Acaulosporaceae</taxon>
        <taxon>Acaulospora</taxon>
    </lineage>
</organism>
<dbReference type="PRINTS" id="PR00081">
    <property type="entry name" value="GDHRDH"/>
</dbReference>
<dbReference type="Proteomes" id="UP000789342">
    <property type="component" value="Unassembled WGS sequence"/>
</dbReference>
<gene>
    <name evidence="3" type="ORF">AMORRO_LOCUS1273</name>
</gene>
<dbReference type="CDD" id="cd05233">
    <property type="entry name" value="SDR_c"/>
    <property type="match status" value="1"/>
</dbReference>
<dbReference type="EMBL" id="CAJVPV010000472">
    <property type="protein sequence ID" value="CAG8458439.1"/>
    <property type="molecule type" value="Genomic_DNA"/>
</dbReference>
<dbReference type="FunFam" id="3.40.50.720:FF:000084">
    <property type="entry name" value="Short-chain dehydrogenase reductase"/>
    <property type="match status" value="1"/>
</dbReference>
<proteinExistence type="inferred from homology"/>
<name>A0A9N8VKS9_9GLOM</name>
<dbReference type="PANTHER" id="PTHR43180:SF66">
    <property type="entry name" value="SHORT-CHAIN DEHYDROGENASE_REDUCTASE FAMILY PROTEIN"/>
    <property type="match status" value="1"/>
</dbReference>
<dbReference type="PANTHER" id="PTHR43180">
    <property type="entry name" value="3-OXOACYL-(ACYL-CARRIER-PROTEIN) REDUCTASE (AFU_ORTHOLOGUE AFUA_6G11210)"/>
    <property type="match status" value="1"/>
</dbReference>
<evidence type="ECO:0000313" key="3">
    <source>
        <dbReference type="EMBL" id="CAG8458439.1"/>
    </source>
</evidence>
<dbReference type="Gene3D" id="3.40.50.720">
    <property type="entry name" value="NAD(P)-binding Rossmann-like Domain"/>
    <property type="match status" value="1"/>
</dbReference>
<comment type="caution">
    <text evidence="3">The sequence shown here is derived from an EMBL/GenBank/DDBJ whole genome shotgun (WGS) entry which is preliminary data.</text>
</comment>
<dbReference type="Pfam" id="PF13561">
    <property type="entry name" value="adh_short_C2"/>
    <property type="match status" value="1"/>
</dbReference>
<sequence>MASTKENESRLWRKVCIITGAGSEIGLGRATAWTFAKNGARAVYITDFRDELLPQLAKDINAKYPNVQVIPRKVDAASEESVKAIVKESIDTFGRLDVFFANAGTAFFARLQDIEVSNFMNVMRVNTLSVFLAIKYASAAMKIADGRSDKERSGGSIIATASVAGLRNGAGPMDYSASKAAVINLAQTGAWELYGTNIRVNAICPGLFETGMTKAFFDAARIRGSQDKIGRLNPMRRAGVTEEVANLVVFLASDESTYVNGQAYAICGGLSASLPITPGKL</sequence>
<dbReference type="SUPFAM" id="SSF51735">
    <property type="entry name" value="NAD(P)-binding Rossmann-fold domains"/>
    <property type="match status" value="1"/>
</dbReference>